<proteinExistence type="predicted"/>
<organism evidence="2 3">
    <name type="scientific">Corynebacterium pyruviciproducens</name>
    <dbReference type="NCBI Taxonomy" id="598660"/>
    <lineage>
        <taxon>Bacteria</taxon>
        <taxon>Bacillati</taxon>
        <taxon>Actinomycetota</taxon>
        <taxon>Actinomycetes</taxon>
        <taxon>Mycobacteriales</taxon>
        <taxon>Corynebacteriaceae</taxon>
        <taxon>Corynebacterium</taxon>
    </lineage>
</organism>
<feature type="transmembrane region" description="Helical" evidence="1">
    <location>
        <begin position="230"/>
        <end position="248"/>
    </location>
</feature>
<keyword evidence="1" id="KW-1133">Transmembrane helix</keyword>
<feature type="transmembrane region" description="Helical" evidence="1">
    <location>
        <begin position="394"/>
        <end position="417"/>
    </location>
</feature>
<reference evidence="2" key="1">
    <citation type="submission" date="2017-12" db="EMBL/GenBank/DDBJ databases">
        <authorList>
            <person name="Thomas-White K."/>
            <person name="Wolfe A.J."/>
        </authorList>
    </citation>
    <scope>NUCLEOTIDE SEQUENCE</scope>
    <source>
        <strain evidence="2">UMB0763</strain>
    </source>
</reference>
<accession>A0AAF1BWV7</accession>
<gene>
    <name evidence="2" type="ORF">CYJ47_00445</name>
</gene>
<evidence type="ECO:0000313" key="2">
    <source>
        <dbReference type="EMBL" id="WOT02286.1"/>
    </source>
</evidence>
<evidence type="ECO:0000256" key="1">
    <source>
        <dbReference type="SAM" id="Phobius"/>
    </source>
</evidence>
<evidence type="ECO:0000313" key="3">
    <source>
        <dbReference type="Proteomes" id="UP000234560"/>
    </source>
</evidence>
<sequence length="427" mass="44613">MAVDKTRVVIRVAAATFLIGCALWFLVFPGVLVHRDMVIVDTPALSAWNFGTAPGHAARNAPQDGFLALAGLLLPASWVARLILVGSAVGGCIASCRFAQGAINEVAAMAVLLWNPFVVERLLQGHWTIVAAFWLLPLVASLKNRPGFQAITMWATSLTPTGAIAGAAVGIATGRKKIMVPVAVAMSLPWLVPSLLHRPVAAATDVFRPSSLWELVGLGGIWNAQATPHIYLPLAGIALLAFLLPAFPRADRSLLVLAGVGFALAAASILPLGDLYATIPGAGLLRDGQKWLLLASPALCQLAGNVTWSPLVIALTILQVPSLPQDVAALRPVPEAPSWYEATAPVPTMTLVDGHPALNPALKASPIPPSGELVVDGTVVERAPDAPPPSQADWALGLGLALWWMVLPAGMAAAGGVPRGRQSPRQY</sequence>
<dbReference type="RefSeq" id="WP_257877864.1">
    <property type="nucleotide sequence ID" value="NZ_CP136958.1"/>
</dbReference>
<dbReference type="EMBL" id="CP136958">
    <property type="protein sequence ID" value="WOT02286.1"/>
    <property type="molecule type" value="Genomic_DNA"/>
</dbReference>
<keyword evidence="1" id="KW-0812">Transmembrane</keyword>
<keyword evidence="1" id="KW-0472">Membrane</keyword>
<feature type="transmembrane region" description="Helical" evidence="1">
    <location>
        <begin position="254"/>
        <end position="279"/>
    </location>
</feature>
<protein>
    <submittedName>
        <fullName evidence="2">Uncharacterized protein</fullName>
    </submittedName>
</protein>
<reference evidence="2" key="2">
    <citation type="submission" date="2023-10" db="EMBL/GenBank/DDBJ databases">
        <authorList>
            <person name="Choi B."/>
        </authorList>
    </citation>
    <scope>NUCLEOTIDE SEQUENCE</scope>
    <source>
        <strain evidence="2">UMB0763</strain>
    </source>
</reference>
<feature type="transmembrane region" description="Helical" evidence="1">
    <location>
        <begin position="178"/>
        <end position="196"/>
    </location>
</feature>
<dbReference type="Proteomes" id="UP000234560">
    <property type="component" value="Chromosome"/>
</dbReference>
<dbReference type="AlphaFoldDB" id="A0AAF1BWV7"/>
<feature type="transmembrane region" description="Helical" evidence="1">
    <location>
        <begin position="66"/>
        <end position="89"/>
    </location>
</feature>
<feature type="transmembrane region" description="Helical" evidence="1">
    <location>
        <begin position="12"/>
        <end position="33"/>
    </location>
</feature>
<name>A0AAF1BWV7_9CORY</name>
<feature type="transmembrane region" description="Helical" evidence="1">
    <location>
        <begin position="125"/>
        <end position="142"/>
    </location>
</feature>
<dbReference type="KEGG" id="cpyr:CYJ47_00445"/>
<feature type="transmembrane region" description="Helical" evidence="1">
    <location>
        <begin position="154"/>
        <end position="172"/>
    </location>
</feature>